<gene>
    <name evidence="6" type="ORF">D9611_011632</name>
</gene>
<dbReference type="GO" id="GO:0035556">
    <property type="term" value="P:intracellular signal transduction"/>
    <property type="evidence" value="ECO:0007669"/>
    <property type="project" value="InterPro"/>
</dbReference>
<dbReference type="GO" id="GO:0005085">
    <property type="term" value="F:guanyl-nucleotide exchange factor activity"/>
    <property type="evidence" value="ECO:0007669"/>
    <property type="project" value="InterPro"/>
</dbReference>
<accession>A0A8H5AV49</accession>
<dbReference type="InterPro" id="IPR001849">
    <property type="entry name" value="PH_domain"/>
</dbReference>
<name>A0A8H5AV49_9AGAR</name>
<dbReference type="PROSITE" id="PS50010">
    <property type="entry name" value="DH_2"/>
    <property type="match status" value="1"/>
</dbReference>
<protein>
    <recommendedName>
        <fullName evidence="8">DH domain-containing protein</fullName>
    </recommendedName>
</protein>
<dbReference type="GO" id="GO:0005737">
    <property type="term" value="C:cytoplasm"/>
    <property type="evidence" value="ECO:0007669"/>
    <property type="project" value="UniProtKB-SubCell"/>
</dbReference>
<dbReference type="OrthoDB" id="1716625at2759"/>
<feature type="region of interest" description="Disordered" evidence="3">
    <location>
        <begin position="319"/>
        <end position="393"/>
    </location>
</feature>
<dbReference type="SUPFAM" id="SSF48065">
    <property type="entry name" value="DBL homology domain (DH-domain)"/>
    <property type="match status" value="1"/>
</dbReference>
<dbReference type="SMART" id="SM00233">
    <property type="entry name" value="PH"/>
    <property type="match status" value="1"/>
</dbReference>
<evidence type="ECO:0000313" key="7">
    <source>
        <dbReference type="Proteomes" id="UP000541558"/>
    </source>
</evidence>
<dbReference type="PROSITE" id="PS00741">
    <property type="entry name" value="DH_1"/>
    <property type="match status" value="1"/>
</dbReference>
<evidence type="ECO:0000259" key="5">
    <source>
        <dbReference type="PROSITE" id="PS50010"/>
    </source>
</evidence>
<dbReference type="Gene3D" id="1.20.900.10">
    <property type="entry name" value="Dbl homology (DH) domain"/>
    <property type="match status" value="1"/>
</dbReference>
<dbReference type="SUPFAM" id="SSF50729">
    <property type="entry name" value="PH domain-like"/>
    <property type="match status" value="1"/>
</dbReference>
<keyword evidence="2" id="KW-0963">Cytoplasm</keyword>
<feature type="region of interest" description="Disordered" evidence="3">
    <location>
        <begin position="1"/>
        <end position="278"/>
    </location>
</feature>
<evidence type="ECO:0000256" key="1">
    <source>
        <dbReference type="ARBA" id="ARBA00004496"/>
    </source>
</evidence>
<evidence type="ECO:0000313" key="6">
    <source>
        <dbReference type="EMBL" id="KAF5311475.1"/>
    </source>
</evidence>
<proteinExistence type="predicted"/>
<dbReference type="AlphaFoldDB" id="A0A8H5AV49"/>
<comment type="subcellular location">
    <subcellularLocation>
        <location evidence="1">Cytoplasm</location>
    </subcellularLocation>
</comment>
<dbReference type="EMBL" id="JAACJK010000226">
    <property type="protein sequence ID" value="KAF5311475.1"/>
    <property type="molecule type" value="Genomic_DNA"/>
</dbReference>
<feature type="compositionally biased region" description="Gly residues" evidence="3">
    <location>
        <begin position="380"/>
        <end position="389"/>
    </location>
</feature>
<dbReference type="InterPro" id="IPR035899">
    <property type="entry name" value="DBL_dom_sf"/>
</dbReference>
<dbReference type="InterPro" id="IPR000219">
    <property type="entry name" value="DH_dom"/>
</dbReference>
<dbReference type="PROSITE" id="PS50003">
    <property type="entry name" value="PH_DOMAIN"/>
    <property type="match status" value="1"/>
</dbReference>
<sequence>MLPRCLIVAGYSASPDLETLAQSESAGISEKPEEVPDDEHPQDNGGEGVVEPVEEASSPEQEQEAQAQALSQEDSNNSASLSAGEYGDVSSEGDNEEDAEEEDDDDVDSEYLSFDEDNNEDDQLEATEEERMARERERRMVLEAAGLLIVQRSEGDTSGPPPPPPKRRVLVRARSRNEAKGRLSGRRGSVGSASTKSETGTGTRGAALEATPESIVTEFGVRGSGEVHGGSEGVTVATKRRPAPAAPLRRRPKRASSSNKDLPPIPNDDDASAPAPIDHAAQLDDAYARYESFRNTHLEQQQQQQQAANNRLSVISTDSTMTSYSSPTSSFTLVSGGGSTQSRVDLSSSPTSARESDGRSHRHSHIFSFLRAKTPEPGDHNGGAAGGSGERPRKLTISAPMALGSHLNLAGNASQASITGHPALEMTYGSPLTTTMSNASLLSPPLSTSSTVGGGLRMSGGEVSSPSTREPSPAFGTSWASLVDKAALEGFPVNERKRQEAIFELINTEVAYVRDLQLIVEVFYSYLLDVLSQKEITVVFANIEDILLTNTAFLSSLEERQKDCRLYIDRIGDIILNHLPNMGVYMEYCVNQNTANKVLQSLKQNKPELVEHLNKMKENPAVRNLDLSSYLLEPMQRITRYPLLIKQIAQYTSASESVDIVEQKDMSKALELSEKLLGSINETIRDQEGKEILQKLSAGGLWIGQGRLDLTAPTRYMGPRKLIKQGVVLKAKSGRKLRAYLCSDILVLTDENGKSLYRMPIPLAHAQVKDLSTTPREGEHAFQVYQPYPRGGDAISLKALTAKEYKQWFHDLESAIRKCRHAEERAVRRGMR</sequence>
<dbReference type="PANTHER" id="PTHR46006:SF6">
    <property type="entry name" value="INTERSECTIN-2 ISOFORM X1"/>
    <property type="match status" value="1"/>
</dbReference>
<feature type="compositionally biased region" description="Basic and acidic residues" evidence="3">
    <location>
        <begin position="30"/>
        <end position="42"/>
    </location>
</feature>
<feature type="compositionally biased region" description="Basic residues" evidence="3">
    <location>
        <begin position="165"/>
        <end position="174"/>
    </location>
</feature>
<dbReference type="CDD" id="cd00160">
    <property type="entry name" value="RhoGEF"/>
    <property type="match status" value="1"/>
</dbReference>
<feature type="compositionally biased region" description="Polar residues" evidence="3">
    <location>
        <begin position="340"/>
        <end position="353"/>
    </location>
</feature>
<dbReference type="PANTHER" id="PTHR46006">
    <property type="entry name" value="RHO GUANINE NUCLEOTIDE EXCHANGE FACTOR AT 64C, ISOFORM A"/>
    <property type="match status" value="1"/>
</dbReference>
<feature type="compositionally biased region" description="Low complexity" evidence="3">
    <location>
        <begin position="49"/>
        <end position="73"/>
    </location>
</feature>
<organism evidence="6 7">
    <name type="scientific">Ephemerocybe angulata</name>
    <dbReference type="NCBI Taxonomy" id="980116"/>
    <lineage>
        <taxon>Eukaryota</taxon>
        <taxon>Fungi</taxon>
        <taxon>Dikarya</taxon>
        <taxon>Basidiomycota</taxon>
        <taxon>Agaricomycotina</taxon>
        <taxon>Agaricomycetes</taxon>
        <taxon>Agaricomycetidae</taxon>
        <taxon>Agaricales</taxon>
        <taxon>Agaricineae</taxon>
        <taxon>Psathyrellaceae</taxon>
        <taxon>Ephemerocybe</taxon>
    </lineage>
</organism>
<dbReference type="Pfam" id="PF00621">
    <property type="entry name" value="RhoGEF"/>
    <property type="match status" value="1"/>
</dbReference>
<feature type="compositionally biased region" description="Low complexity" evidence="3">
    <location>
        <begin position="319"/>
        <end position="334"/>
    </location>
</feature>
<dbReference type="InterPro" id="IPR011993">
    <property type="entry name" value="PH-like_dom_sf"/>
</dbReference>
<feature type="compositionally biased region" description="Acidic residues" evidence="3">
    <location>
        <begin position="91"/>
        <end position="128"/>
    </location>
</feature>
<dbReference type="Gene3D" id="2.30.29.30">
    <property type="entry name" value="Pleckstrin-homology domain (PH domain)/Phosphotyrosine-binding domain (PTB)"/>
    <property type="match status" value="1"/>
</dbReference>
<feature type="compositionally biased region" description="Gly residues" evidence="3">
    <location>
        <begin position="222"/>
        <end position="232"/>
    </location>
</feature>
<dbReference type="Proteomes" id="UP000541558">
    <property type="component" value="Unassembled WGS sequence"/>
</dbReference>
<evidence type="ECO:0000259" key="4">
    <source>
        <dbReference type="PROSITE" id="PS50003"/>
    </source>
</evidence>
<dbReference type="InterPro" id="IPR051480">
    <property type="entry name" value="Endocytic_GEF_Adapter"/>
</dbReference>
<dbReference type="GO" id="GO:0035025">
    <property type="term" value="P:positive regulation of Rho protein signal transduction"/>
    <property type="evidence" value="ECO:0007669"/>
    <property type="project" value="TreeGrafter"/>
</dbReference>
<feature type="compositionally biased region" description="Basic and acidic residues" evidence="3">
    <location>
        <begin position="129"/>
        <end position="141"/>
    </location>
</feature>
<feature type="domain" description="PH" evidence="4">
    <location>
        <begin position="721"/>
        <end position="817"/>
    </location>
</feature>
<comment type="caution">
    <text evidence="6">The sequence shown here is derived from an EMBL/GenBank/DDBJ whole genome shotgun (WGS) entry which is preliminary data.</text>
</comment>
<reference evidence="6 7" key="1">
    <citation type="journal article" date="2020" name="ISME J.">
        <title>Uncovering the hidden diversity of litter-decomposition mechanisms in mushroom-forming fungi.</title>
        <authorList>
            <person name="Floudas D."/>
            <person name="Bentzer J."/>
            <person name="Ahren D."/>
            <person name="Johansson T."/>
            <person name="Persson P."/>
            <person name="Tunlid A."/>
        </authorList>
    </citation>
    <scope>NUCLEOTIDE SEQUENCE [LARGE SCALE GENOMIC DNA]</scope>
    <source>
        <strain evidence="6 7">CBS 175.51</strain>
    </source>
</reference>
<evidence type="ECO:0008006" key="8">
    <source>
        <dbReference type="Google" id="ProtNLM"/>
    </source>
</evidence>
<feature type="compositionally biased region" description="Basic residues" evidence="3">
    <location>
        <begin position="238"/>
        <end position="254"/>
    </location>
</feature>
<dbReference type="InterPro" id="IPR001331">
    <property type="entry name" value="GDS_CDC24_CS"/>
</dbReference>
<evidence type="ECO:0000256" key="2">
    <source>
        <dbReference type="ARBA" id="ARBA00022490"/>
    </source>
</evidence>
<evidence type="ECO:0000256" key="3">
    <source>
        <dbReference type="SAM" id="MobiDB-lite"/>
    </source>
</evidence>
<dbReference type="SMART" id="SM00325">
    <property type="entry name" value="RhoGEF"/>
    <property type="match status" value="1"/>
</dbReference>
<dbReference type="Pfam" id="PF00169">
    <property type="entry name" value="PH"/>
    <property type="match status" value="1"/>
</dbReference>
<feature type="region of interest" description="Disordered" evidence="3">
    <location>
        <begin position="450"/>
        <end position="471"/>
    </location>
</feature>
<feature type="domain" description="DH" evidence="5">
    <location>
        <begin position="497"/>
        <end position="683"/>
    </location>
</feature>
<keyword evidence="7" id="KW-1185">Reference proteome</keyword>